<accession>A0A5B9Q743</accession>
<feature type="chain" id="PRO_5022704198" evidence="1">
    <location>
        <begin position="24"/>
        <end position="303"/>
    </location>
</feature>
<keyword evidence="1" id="KW-0732">Signal</keyword>
<keyword evidence="3" id="KW-1185">Reference proteome</keyword>
<proteinExistence type="predicted"/>
<evidence type="ECO:0000313" key="2">
    <source>
        <dbReference type="EMBL" id="QEG33262.1"/>
    </source>
</evidence>
<feature type="signal peptide" evidence="1">
    <location>
        <begin position="1"/>
        <end position="23"/>
    </location>
</feature>
<gene>
    <name evidence="2" type="ORF">Pr1d_05230</name>
</gene>
<reference evidence="2 3" key="1">
    <citation type="submission" date="2019-08" db="EMBL/GenBank/DDBJ databases">
        <title>Deep-cultivation of Planctomycetes and their phenomic and genomic characterization uncovers novel biology.</title>
        <authorList>
            <person name="Wiegand S."/>
            <person name="Jogler M."/>
            <person name="Boedeker C."/>
            <person name="Pinto D."/>
            <person name="Vollmers J."/>
            <person name="Rivas-Marin E."/>
            <person name="Kohn T."/>
            <person name="Peeters S.H."/>
            <person name="Heuer A."/>
            <person name="Rast P."/>
            <person name="Oberbeckmann S."/>
            <person name="Bunk B."/>
            <person name="Jeske O."/>
            <person name="Meyerdierks A."/>
            <person name="Storesund J.E."/>
            <person name="Kallscheuer N."/>
            <person name="Luecker S."/>
            <person name="Lage O.M."/>
            <person name="Pohl T."/>
            <person name="Merkel B.J."/>
            <person name="Hornburger P."/>
            <person name="Mueller R.-W."/>
            <person name="Bruemmer F."/>
            <person name="Labrenz M."/>
            <person name="Spormann A.M."/>
            <person name="Op den Camp H."/>
            <person name="Overmann J."/>
            <person name="Amann R."/>
            <person name="Jetten M.S.M."/>
            <person name="Mascher T."/>
            <person name="Medema M.H."/>
            <person name="Devos D.P."/>
            <person name="Kaster A.-K."/>
            <person name="Ovreas L."/>
            <person name="Rohde M."/>
            <person name="Galperin M.Y."/>
            <person name="Jogler C."/>
        </authorList>
    </citation>
    <scope>NUCLEOTIDE SEQUENCE [LARGE SCALE GENOMIC DNA]</scope>
    <source>
        <strain evidence="2 3">Pr1d</strain>
    </source>
</reference>
<dbReference type="RefSeq" id="WP_148072056.1">
    <property type="nucleotide sequence ID" value="NZ_CP042913.1"/>
</dbReference>
<name>A0A5B9Q743_9BACT</name>
<sequence precursor="true">MRIKSLFFLLFFLARYLSQPTIAAESVVQQATHNASASRRVFSSGEVVTFSQQPTQVGDRVAQRVGMELDLRTVIKQAGQVANDSSTAMRTRQQRQIEVMEVSGGQARRARVSYPLAKQMSPGNPDPTTEIAQVVEGKTYFISRVGEQLQVTDDTGAIPSKQEFEIVVGSMENFGKPNPLAEYLLGREIRVGDTLDVPLEIAAGMMGFDKMGSVEKFELQLEDLRDVDETPCAIFSATIFTTGSAESPLHIETTGSVAIEIGTARTIEATLEGPVTMTAIDNGVHYKTTGRLLMAVHSYYGSP</sequence>
<dbReference type="EMBL" id="CP042913">
    <property type="protein sequence ID" value="QEG33262.1"/>
    <property type="molecule type" value="Genomic_DNA"/>
</dbReference>
<organism evidence="2 3">
    <name type="scientific">Bythopirellula goksoeyrii</name>
    <dbReference type="NCBI Taxonomy" id="1400387"/>
    <lineage>
        <taxon>Bacteria</taxon>
        <taxon>Pseudomonadati</taxon>
        <taxon>Planctomycetota</taxon>
        <taxon>Planctomycetia</taxon>
        <taxon>Pirellulales</taxon>
        <taxon>Lacipirellulaceae</taxon>
        <taxon>Bythopirellula</taxon>
    </lineage>
</organism>
<dbReference type="OrthoDB" id="278342at2"/>
<evidence type="ECO:0000256" key="1">
    <source>
        <dbReference type="SAM" id="SignalP"/>
    </source>
</evidence>
<dbReference type="Proteomes" id="UP000323917">
    <property type="component" value="Chromosome"/>
</dbReference>
<evidence type="ECO:0000313" key="3">
    <source>
        <dbReference type="Proteomes" id="UP000323917"/>
    </source>
</evidence>
<protein>
    <submittedName>
        <fullName evidence="2">Uncharacterized protein</fullName>
    </submittedName>
</protein>
<dbReference type="AlphaFoldDB" id="A0A5B9Q743"/>
<dbReference type="KEGG" id="bgok:Pr1d_05230"/>